<evidence type="ECO:0000313" key="1">
    <source>
        <dbReference type="EMBL" id="KAL2530658.1"/>
    </source>
</evidence>
<sequence>METKTLSFNNVQSQENDYLDDLEIVPEDDVRLQVNDNNEVDQNAYDYRDLDPLGMKAANDVVIETDVEETTGVETCQARLLLFTSQQSLVGIPELSIGGHASRERHRIYVRPNAP</sequence>
<dbReference type="AlphaFoldDB" id="A0ABD1V202"/>
<reference evidence="2" key="1">
    <citation type="submission" date="2024-07" db="EMBL/GenBank/DDBJ databases">
        <title>Two chromosome-level genome assemblies of Korean endemic species Abeliophyllum distichum and Forsythia ovata (Oleaceae).</title>
        <authorList>
            <person name="Jang H."/>
        </authorList>
    </citation>
    <scope>NUCLEOTIDE SEQUENCE [LARGE SCALE GENOMIC DNA]</scope>
</reference>
<dbReference type="EMBL" id="JBFOLJ010000006">
    <property type="protein sequence ID" value="KAL2530658.1"/>
    <property type="molecule type" value="Genomic_DNA"/>
</dbReference>
<dbReference type="Proteomes" id="UP001604277">
    <property type="component" value="Unassembled WGS sequence"/>
</dbReference>
<organism evidence="1 2">
    <name type="scientific">Forsythia ovata</name>
    <dbReference type="NCBI Taxonomy" id="205694"/>
    <lineage>
        <taxon>Eukaryota</taxon>
        <taxon>Viridiplantae</taxon>
        <taxon>Streptophyta</taxon>
        <taxon>Embryophyta</taxon>
        <taxon>Tracheophyta</taxon>
        <taxon>Spermatophyta</taxon>
        <taxon>Magnoliopsida</taxon>
        <taxon>eudicotyledons</taxon>
        <taxon>Gunneridae</taxon>
        <taxon>Pentapetalae</taxon>
        <taxon>asterids</taxon>
        <taxon>lamiids</taxon>
        <taxon>Lamiales</taxon>
        <taxon>Oleaceae</taxon>
        <taxon>Forsythieae</taxon>
        <taxon>Forsythia</taxon>
    </lineage>
</organism>
<gene>
    <name evidence="1" type="ORF">Fot_23259</name>
</gene>
<name>A0ABD1V202_9LAMI</name>
<evidence type="ECO:0000313" key="2">
    <source>
        <dbReference type="Proteomes" id="UP001604277"/>
    </source>
</evidence>
<comment type="caution">
    <text evidence="1">The sequence shown here is derived from an EMBL/GenBank/DDBJ whole genome shotgun (WGS) entry which is preliminary data.</text>
</comment>
<accession>A0ABD1V202</accession>
<keyword evidence="2" id="KW-1185">Reference proteome</keyword>
<protein>
    <submittedName>
        <fullName evidence="1">Uncharacterized protein</fullName>
    </submittedName>
</protein>
<proteinExistence type="predicted"/>